<gene>
    <name evidence="15" type="ORF">FE257_011837</name>
</gene>
<comment type="similarity">
    <text evidence="2">Belongs to the DNA polymerase type-X family.</text>
</comment>
<dbReference type="PANTHER" id="PTHR11276">
    <property type="entry name" value="DNA POLYMERASE TYPE-X FAMILY MEMBER"/>
    <property type="match status" value="1"/>
</dbReference>
<feature type="compositionally biased region" description="Polar residues" evidence="12">
    <location>
        <begin position="263"/>
        <end position="275"/>
    </location>
</feature>
<keyword evidence="9" id="KW-0234">DNA repair</keyword>
<dbReference type="Gene3D" id="1.10.150.110">
    <property type="entry name" value="DNA polymerase beta, N-terminal domain-like"/>
    <property type="match status" value="1"/>
</dbReference>
<evidence type="ECO:0000259" key="14">
    <source>
        <dbReference type="PROSITE" id="PS50172"/>
    </source>
</evidence>
<dbReference type="InterPro" id="IPR010996">
    <property type="entry name" value="HHH_MUS81"/>
</dbReference>
<dbReference type="GO" id="GO:0005634">
    <property type="term" value="C:nucleus"/>
    <property type="evidence" value="ECO:0007669"/>
    <property type="project" value="UniProtKB-SubCell"/>
</dbReference>
<dbReference type="InterPro" id="IPR002054">
    <property type="entry name" value="DNA-dir_DNA_pol_X"/>
</dbReference>
<keyword evidence="4" id="KW-0808">Transferase</keyword>
<evidence type="ECO:0000256" key="11">
    <source>
        <dbReference type="ARBA" id="ARBA00049244"/>
    </source>
</evidence>
<dbReference type="Proteomes" id="UP001194746">
    <property type="component" value="Unassembled WGS sequence"/>
</dbReference>
<comment type="subcellular location">
    <subcellularLocation>
        <location evidence="1">Nucleus</location>
    </subcellularLocation>
</comment>
<keyword evidence="5" id="KW-0548">Nucleotidyltransferase</keyword>
<dbReference type="Pfam" id="PF14792">
    <property type="entry name" value="DNA_pol_B_palm"/>
    <property type="match status" value="1"/>
</dbReference>
<dbReference type="CDD" id="cd00141">
    <property type="entry name" value="NT_POLXc"/>
    <property type="match status" value="1"/>
</dbReference>
<dbReference type="FunFam" id="1.10.150.110:FF:000005">
    <property type="entry name" value="DNA polymerase POL4"/>
    <property type="match status" value="1"/>
</dbReference>
<evidence type="ECO:0000256" key="9">
    <source>
        <dbReference type="ARBA" id="ARBA00023204"/>
    </source>
</evidence>
<dbReference type="EMBL" id="VCAU01000008">
    <property type="protein sequence ID" value="KAF9893405.1"/>
    <property type="molecule type" value="Genomic_DNA"/>
</dbReference>
<feature type="domain" description="BRCT" evidence="14">
    <location>
        <begin position="229"/>
        <end position="254"/>
    </location>
</feature>
<evidence type="ECO:0000256" key="3">
    <source>
        <dbReference type="ARBA" id="ARBA00012417"/>
    </source>
</evidence>
<dbReference type="SMART" id="SM00483">
    <property type="entry name" value="POLXc"/>
    <property type="match status" value="1"/>
</dbReference>
<feature type="region of interest" description="Disordered" evidence="12">
    <location>
        <begin position="262"/>
        <end position="329"/>
    </location>
</feature>
<keyword evidence="16" id="KW-1185">Reference proteome</keyword>
<dbReference type="InterPro" id="IPR019843">
    <property type="entry name" value="DNA_pol-X_BS"/>
</dbReference>
<evidence type="ECO:0000256" key="1">
    <source>
        <dbReference type="ARBA" id="ARBA00004123"/>
    </source>
</evidence>
<evidence type="ECO:0000313" key="16">
    <source>
        <dbReference type="Proteomes" id="UP001194746"/>
    </source>
</evidence>
<comment type="caution">
    <text evidence="15">The sequence shown here is derived from an EMBL/GenBank/DDBJ whole genome shotgun (WGS) entry which is preliminary data.</text>
</comment>
<dbReference type="PRINTS" id="PR00870">
    <property type="entry name" value="DNAPOLXBETA"/>
</dbReference>
<evidence type="ECO:0000256" key="5">
    <source>
        <dbReference type="ARBA" id="ARBA00022695"/>
    </source>
</evidence>
<dbReference type="InterPro" id="IPR037160">
    <property type="entry name" value="DNA_Pol_thumb_sf"/>
</dbReference>
<evidence type="ECO:0000256" key="12">
    <source>
        <dbReference type="SAM" id="MobiDB-lite"/>
    </source>
</evidence>
<evidence type="ECO:0000256" key="8">
    <source>
        <dbReference type="ARBA" id="ARBA00022932"/>
    </source>
</evidence>
<feature type="region of interest" description="Disordered" evidence="12">
    <location>
        <begin position="190"/>
        <end position="222"/>
    </location>
</feature>
<accession>A0AAD4CVD0</accession>
<dbReference type="Gene3D" id="3.30.210.10">
    <property type="entry name" value="DNA polymerase, thumb domain"/>
    <property type="match status" value="1"/>
</dbReference>
<evidence type="ECO:0000256" key="13">
    <source>
        <dbReference type="SAM" id="SignalP"/>
    </source>
</evidence>
<dbReference type="PANTHER" id="PTHR11276:SF29">
    <property type="entry name" value="DNA POLYMERASE TYPE-X FAMILY PROTEIN POL4"/>
    <property type="match status" value="1"/>
</dbReference>
<dbReference type="GO" id="GO:0046872">
    <property type="term" value="F:metal ion binding"/>
    <property type="evidence" value="ECO:0007669"/>
    <property type="project" value="UniProtKB-KW"/>
</dbReference>
<reference evidence="15" key="1">
    <citation type="journal article" date="2019" name="Beilstein J. Org. Chem.">
        <title>Nanangenines: drimane sesquiterpenoids as the dominant metabolite cohort of a novel Australian fungus, Aspergillus nanangensis.</title>
        <authorList>
            <person name="Lacey H.J."/>
            <person name="Gilchrist C.L.M."/>
            <person name="Crombie A."/>
            <person name="Kalaitzis J.A."/>
            <person name="Vuong D."/>
            <person name="Rutledge P.J."/>
            <person name="Turner P."/>
            <person name="Pitt J.I."/>
            <person name="Lacey E."/>
            <person name="Chooi Y.H."/>
            <person name="Piggott A.M."/>
        </authorList>
    </citation>
    <scope>NUCLEOTIDE SEQUENCE</scope>
    <source>
        <strain evidence="15">MST-FP2251</strain>
    </source>
</reference>
<dbReference type="InterPro" id="IPR043519">
    <property type="entry name" value="NT_sf"/>
</dbReference>
<keyword evidence="7" id="KW-0227">DNA damage</keyword>
<sequence>MKFTSLLSTTLLLAATGLAVPTPGNVFDTVNDVFSTTCSAPRDASTNPNCWGDSYNQCVALQDQAVCVAQCREQPAGECSSGCTLQVQKDCDLYCSPMSSCEECMEVYQRQDSVTEDQARELCSSSGDGGRISQKKRAALELRSRGIWTEEILVPVPVPEPPAKRRHVQEDERGDGIEANVPARHIDLSTETESEADRVTSTHESRPYLKRPKGFSPPSPALAWPPNTIRVIKLEWLQESLNLYSPLPLDPYTIYEARKITHPGSNNPSANQASDILQRARQDASPHATSFPYKRRGDHPSLSSPAQRSLLHRQTTPETDEPTTPLPPAPDWVTNRVLYACQRSAPLHPPNEGFISQLLQIRKIRELTLDEIGVRAYSTSIAAIAAYPYALRHSSQVLTLPGCESKIATLFAEYQHSETGVLAAASALHTDPVLSILNLFTSVWGIGAKTARDFYYTRGHRDLDDIIEHDWSSLSRVQQIGLKYHDELAQGIPRREVEEIARVIHRHANKTRPNVAGDSYSDCHSPSRGSYVAGVQCILVGGYRRGKDLCGDVDVILTHPDESVTSNLVVDVISSLEAEGWVTHTLALNLATSARDQQTLPLHGDSHHFDSLDKALVVWQDPSAAGSTEKEQQSRRKNNPNPHRRVDIIVSPWRTVGCAVLGWTGDTTFERDLRRYAKKVHGWKFDSSGIRERTSGGQVLDLEGAGRTWEERERLVMEGLGLEWREPGERCSR</sequence>
<dbReference type="InterPro" id="IPR028207">
    <property type="entry name" value="DNA_pol_B_palm_palm"/>
</dbReference>
<keyword evidence="13" id="KW-0732">Signal</keyword>
<dbReference type="InterPro" id="IPR002008">
    <property type="entry name" value="DNA_pol_X_beta-like"/>
</dbReference>
<dbReference type="InterPro" id="IPR018944">
    <property type="entry name" value="DNA_pol_lambd_fingers_domain"/>
</dbReference>
<evidence type="ECO:0000256" key="10">
    <source>
        <dbReference type="ARBA" id="ARBA00023242"/>
    </source>
</evidence>
<organism evidence="15 16">
    <name type="scientific">Aspergillus nanangensis</name>
    <dbReference type="NCBI Taxonomy" id="2582783"/>
    <lineage>
        <taxon>Eukaryota</taxon>
        <taxon>Fungi</taxon>
        <taxon>Dikarya</taxon>
        <taxon>Ascomycota</taxon>
        <taxon>Pezizomycotina</taxon>
        <taxon>Eurotiomycetes</taxon>
        <taxon>Eurotiomycetidae</taxon>
        <taxon>Eurotiales</taxon>
        <taxon>Aspergillaceae</taxon>
        <taxon>Aspergillus</taxon>
        <taxon>Aspergillus subgen. Circumdati</taxon>
    </lineage>
</organism>
<dbReference type="Gene3D" id="3.30.460.10">
    <property type="entry name" value="Beta Polymerase, domain 2"/>
    <property type="match status" value="1"/>
</dbReference>
<dbReference type="Gene3D" id="1.10.150.20">
    <property type="entry name" value="5' to 3' exonuclease, C-terminal subdomain"/>
    <property type="match status" value="1"/>
</dbReference>
<keyword evidence="8" id="KW-0239">DNA-directed DNA polymerase</keyword>
<dbReference type="FunFam" id="1.10.150.20:FF:000010">
    <property type="entry name" value="DNA polymerase lambda"/>
    <property type="match status" value="1"/>
</dbReference>
<dbReference type="InterPro" id="IPR029398">
    <property type="entry name" value="PolB_thumb"/>
</dbReference>
<dbReference type="Pfam" id="PF14791">
    <property type="entry name" value="DNA_pol_B_thumb"/>
    <property type="match status" value="1"/>
</dbReference>
<dbReference type="SUPFAM" id="SSF47802">
    <property type="entry name" value="DNA polymerase beta, N-terminal domain-like"/>
    <property type="match status" value="1"/>
</dbReference>
<evidence type="ECO:0000256" key="4">
    <source>
        <dbReference type="ARBA" id="ARBA00022679"/>
    </source>
</evidence>
<evidence type="ECO:0000256" key="2">
    <source>
        <dbReference type="ARBA" id="ARBA00008323"/>
    </source>
</evidence>
<name>A0AAD4CVD0_ASPNN</name>
<keyword evidence="6" id="KW-0479">Metal-binding</keyword>
<dbReference type="GO" id="GO:0006303">
    <property type="term" value="P:double-strand break repair via nonhomologous end joining"/>
    <property type="evidence" value="ECO:0007669"/>
    <property type="project" value="TreeGrafter"/>
</dbReference>
<dbReference type="PRINTS" id="PR00869">
    <property type="entry name" value="DNAPOLX"/>
</dbReference>
<proteinExistence type="inferred from homology"/>
<dbReference type="GO" id="GO:0003677">
    <property type="term" value="F:DNA binding"/>
    <property type="evidence" value="ECO:0007669"/>
    <property type="project" value="InterPro"/>
</dbReference>
<feature type="compositionally biased region" description="Basic and acidic residues" evidence="12">
    <location>
        <begin position="195"/>
        <end position="207"/>
    </location>
</feature>
<dbReference type="PROSITE" id="PS50172">
    <property type="entry name" value="BRCT"/>
    <property type="match status" value="1"/>
</dbReference>
<dbReference type="InterPro" id="IPR027421">
    <property type="entry name" value="DNA_pol_lamdba_lyase_dom_sf"/>
</dbReference>
<evidence type="ECO:0000256" key="6">
    <source>
        <dbReference type="ARBA" id="ARBA00022723"/>
    </source>
</evidence>
<reference evidence="15" key="2">
    <citation type="submission" date="2020-02" db="EMBL/GenBank/DDBJ databases">
        <authorList>
            <person name="Gilchrist C.L.M."/>
            <person name="Chooi Y.-H."/>
        </authorList>
    </citation>
    <scope>NUCLEOTIDE SEQUENCE</scope>
    <source>
        <strain evidence="15">MST-FP2251</strain>
    </source>
</reference>
<keyword evidence="10" id="KW-0539">Nucleus</keyword>
<dbReference type="InterPro" id="IPR022312">
    <property type="entry name" value="DNA_pol_X"/>
</dbReference>
<dbReference type="SUPFAM" id="SSF81301">
    <property type="entry name" value="Nucleotidyltransferase"/>
    <property type="match status" value="1"/>
</dbReference>
<feature type="chain" id="PRO_5042203665" description="DNA-directed DNA polymerase" evidence="13">
    <location>
        <begin position="20"/>
        <end position="733"/>
    </location>
</feature>
<feature type="signal peptide" evidence="13">
    <location>
        <begin position="1"/>
        <end position="19"/>
    </location>
</feature>
<dbReference type="Pfam" id="PF14716">
    <property type="entry name" value="HHH_8"/>
    <property type="match status" value="1"/>
</dbReference>
<dbReference type="EC" id="2.7.7.7" evidence="3"/>
<dbReference type="AlphaFoldDB" id="A0AAD4CVD0"/>
<dbReference type="SUPFAM" id="SSF81585">
    <property type="entry name" value="PsbU/PolX domain-like"/>
    <property type="match status" value="1"/>
</dbReference>
<evidence type="ECO:0000256" key="7">
    <source>
        <dbReference type="ARBA" id="ARBA00022763"/>
    </source>
</evidence>
<feature type="region of interest" description="Disordered" evidence="12">
    <location>
        <begin position="623"/>
        <end position="644"/>
    </location>
</feature>
<protein>
    <recommendedName>
        <fullName evidence="3">DNA-directed DNA polymerase</fullName>
        <ecNumber evidence="3">2.7.7.7</ecNumber>
    </recommendedName>
</protein>
<dbReference type="PROSITE" id="PS00522">
    <property type="entry name" value="DNA_POLYMERASE_X"/>
    <property type="match status" value="1"/>
</dbReference>
<dbReference type="GO" id="GO:0003887">
    <property type="term" value="F:DNA-directed DNA polymerase activity"/>
    <property type="evidence" value="ECO:0007669"/>
    <property type="project" value="UniProtKB-KW"/>
</dbReference>
<dbReference type="InterPro" id="IPR001357">
    <property type="entry name" value="BRCT_dom"/>
</dbReference>
<dbReference type="Pfam" id="PF10391">
    <property type="entry name" value="DNA_pol_lambd_f"/>
    <property type="match status" value="1"/>
</dbReference>
<evidence type="ECO:0000313" key="15">
    <source>
        <dbReference type="EMBL" id="KAF9893405.1"/>
    </source>
</evidence>
<dbReference type="FunFam" id="3.30.210.10:FF:000005">
    <property type="entry name" value="DNA polymerase IV"/>
    <property type="match status" value="1"/>
</dbReference>
<comment type="catalytic activity">
    <reaction evidence="11">
        <text>DNA(n) + a 2'-deoxyribonucleoside 5'-triphosphate = DNA(n+1) + diphosphate</text>
        <dbReference type="Rhea" id="RHEA:22508"/>
        <dbReference type="Rhea" id="RHEA-COMP:17339"/>
        <dbReference type="Rhea" id="RHEA-COMP:17340"/>
        <dbReference type="ChEBI" id="CHEBI:33019"/>
        <dbReference type="ChEBI" id="CHEBI:61560"/>
        <dbReference type="ChEBI" id="CHEBI:173112"/>
        <dbReference type="EC" id="2.7.7.7"/>
    </reaction>
</comment>